<proteinExistence type="predicted"/>
<feature type="domain" description="Immunoglobulin V-set" evidence="5">
    <location>
        <begin position="114"/>
        <end position="212"/>
    </location>
</feature>
<reference evidence="6" key="1">
    <citation type="submission" date="2025-08" db="UniProtKB">
        <authorList>
            <consortium name="Ensembl"/>
        </authorList>
    </citation>
    <scope>IDENTIFICATION</scope>
</reference>
<dbReference type="CDD" id="cd05716">
    <property type="entry name" value="IgV_pIgR_like"/>
    <property type="match status" value="1"/>
</dbReference>
<feature type="region of interest" description="Disordered" evidence="4">
    <location>
        <begin position="417"/>
        <end position="467"/>
    </location>
</feature>
<feature type="region of interest" description="Disordered" evidence="4">
    <location>
        <begin position="533"/>
        <end position="552"/>
    </location>
</feature>
<dbReference type="Gene3D" id="2.60.40.10">
    <property type="entry name" value="Immunoglobulins"/>
    <property type="match status" value="1"/>
</dbReference>
<reference evidence="6" key="2">
    <citation type="submission" date="2025-09" db="UniProtKB">
        <authorList>
            <consortium name="Ensembl"/>
        </authorList>
    </citation>
    <scope>IDENTIFICATION</scope>
</reference>
<evidence type="ECO:0000256" key="2">
    <source>
        <dbReference type="ARBA" id="ARBA00022692"/>
    </source>
</evidence>
<dbReference type="GO" id="GO:0005886">
    <property type="term" value="C:plasma membrane"/>
    <property type="evidence" value="ECO:0007669"/>
    <property type="project" value="TreeGrafter"/>
</dbReference>
<keyword evidence="2" id="KW-0812">Transmembrane</keyword>
<dbReference type="GO" id="GO:0004888">
    <property type="term" value="F:transmembrane signaling receptor activity"/>
    <property type="evidence" value="ECO:0007669"/>
    <property type="project" value="TreeGrafter"/>
</dbReference>
<evidence type="ECO:0000313" key="7">
    <source>
        <dbReference type="Proteomes" id="UP000694391"/>
    </source>
</evidence>
<name>A0A8C0KEN8_CANLU</name>
<feature type="compositionally biased region" description="Basic and acidic residues" evidence="4">
    <location>
        <begin position="541"/>
        <end position="552"/>
    </location>
</feature>
<feature type="compositionally biased region" description="Basic and acidic residues" evidence="4">
    <location>
        <begin position="12"/>
        <end position="21"/>
    </location>
</feature>
<evidence type="ECO:0000256" key="3">
    <source>
        <dbReference type="ARBA" id="ARBA00023136"/>
    </source>
</evidence>
<dbReference type="InterPro" id="IPR050671">
    <property type="entry name" value="CD300_family_receptors"/>
</dbReference>
<evidence type="ECO:0000256" key="1">
    <source>
        <dbReference type="ARBA" id="ARBA00004370"/>
    </source>
</evidence>
<dbReference type="InterPro" id="IPR013106">
    <property type="entry name" value="Ig_V-set"/>
</dbReference>
<evidence type="ECO:0000256" key="4">
    <source>
        <dbReference type="SAM" id="MobiDB-lite"/>
    </source>
</evidence>
<accession>A0A8C0KEN8</accession>
<sequence>MLGPQQGHRSKKGGEAGGRELLLHGGRPAIWPGREFRAGSVSRGCICELRRPPDGPSPPFAPGSALTPPHRRPHFRCLWNGPVPSGAHLWANESLTPFSPLCLMEETARGWCPGSLGEHVTIRCHYAPLTINMHDRKYWCRLSPVTHICHTIVSTTHYTHLRYRGRVALADFPRRSLFVVTLAQLSPDDVGRYRCGIGNTNNMFFFSMNLTVSAGPSSSIPTATPAATELVTGSFGTASPAANGRTPGATQTIERQGTGWAGVAGTPGTTAEGRQTLGTTGAGALGTDSQGAASVWATVPIPESPASAIGGVSDTTEDVWVWDPRGSVANRARPSEEAGETTTEADGAEEETERVRTAPDVAAKVTGTRRPSTLVSEKWVQGILREATTVSEPQALGSIEGTAPAAGVWTLGPTSREMASEEGTTQGDLDRPAGDSDPQATPSQAPAAGSMRPWGKGSPMKSFPKSVGVGGWGSQGIEFSPQSPHSILCMCAAQETERTAGVTLIQMTYFLELSLQPDQLPLIERKMLRGDCPPQASLTVPERHPGPRGIEE</sequence>
<dbReference type="PANTHER" id="PTHR11860">
    <property type="entry name" value="POLYMERIC-IMMUNOGLOBULIN RECEPTOR"/>
    <property type="match status" value="1"/>
</dbReference>
<comment type="subcellular location">
    <subcellularLocation>
        <location evidence="1">Membrane</location>
    </subcellularLocation>
</comment>
<dbReference type="SUPFAM" id="SSF48726">
    <property type="entry name" value="Immunoglobulin"/>
    <property type="match status" value="1"/>
</dbReference>
<dbReference type="InterPro" id="IPR036179">
    <property type="entry name" value="Ig-like_dom_sf"/>
</dbReference>
<organism evidence="6 7">
    <name type="scientific">Canis lupus dingo</name>
    <name type="common">dingo</name>
    <dbReference type="NCBI Taxonomy" id="286419"/>
    <lineage>
        <taxon>Eukaryota</taxon>
        <taxon>Metazoa</taxon>
        <taxon>Chordata</taxon>
        <taxon>Craniata</taxon>
        <taxon>Vertebrata</taxon>
        <taxon>Euteleostomi</taxon>
        <taxon>Mammalia</taxon>
        <taxon>Eutheria</taxon>
        <taxon>Laurasiatheria</taxon>
        <taxon>Carnivora</taxon>
        <taxon>Caniformia</taxon>
        <taxon>Canidae</taxon>
        <taxon>Canis</taxon>
    </lineage>
</organism>
<evidence type="ECO:0000259" key="5">
    <source>
        <dbReference type="Pfam" id="PF07686"/>
    </source>
</evidence>
<keyword evidence="7" id="KW-1185">Reference proteome</keyword>
<dbReference type="GeneTree" id="ENSGT00950000182977"/>
<feature type="region of interest" description="Disordered" evidence="4">
    <location>
        <begin position="325"/>
        <end position="358"/>
    </location>
</feature>
<dbReference type="InterPro" id="IPR013783">
    <property type="entry name" value="Ig-like_fold"/>
</dbReference>
<dbReference type="Pfam" id="PF07686">
    <property type="entry name" value="V-set"/>
    <property type="match status" value="1"/>
</dbReference>
<protein>
    <submittedName>
        <fullName evidence="6">Fc alpha and mu receptor</fullName>
    </submittedName>
</protein>
<keyword evidence="3" id="KW-0472">Membrane</keyword>
<dbReference type="Proteomes" id="UP000694391">
    <property type="component" value="Unplaced"/>
</dbReference>
<feature type="region of interest" description="Disordered" evidence="4">
    <location>
        <begin position="1"/>
        <end position="21"/>
    </location>
</feature>
<dbReference type="Ensembl" id="ENSCAFT00020018074.1">
    <property type="protein sequence ID" value="ENSCAFP00020015569.1"/>
    <property type="gene ID" value="ENSCAFG00020012498.1"/>
</dbReference>
<dbReference type="AlphaFoldDB" id="A0A8C0KEN8"/>
<evidence type="ECO:0000313" key="6">
    <source>
        <dbReference type="Ensembl" id="ENSCAFP00020015569.1"/>
    </source>
</evidence>
<dbReference type="PANTHER" id="PTHR11860:SF49">
    <property type="entry name" value="HIGH AFFINITY IMMUNOGLOBULIN ALPHA AND IMMUNOGLOBULIN MU FC RECEPTOR"/>
    <property type="match status" value="1"/>
</dbReference>